<organism evidence="4 5">
    <name type="scientific">Streptococcus sanguinis SK353</name>
    <dbReference type="NCBI Taxonomy" id="888815"/>
    <lineage>
        <taxon>Bacteria</taxon>
        <taxon>Bacillati</taxon>
        <taxon>Bacillota</taxon>
        <taxon>Bacilli</taxon>
        <taxon>Lactobacillales</taxon>
        <taxon>Streptococcaceae</taxon>
        <taxon>Streptococcus</taxon>
    </lineage>
</organism>
<evidence type="ECO:0000259" key="3">
    <source>
        <dbReference type="SMART" id="SM00642"/>
    </source>
</evidence>
<dbReference type="HOGENOM" id="CLU_004744_4_1_9"/>
<dbReference type="Gene3D" id="3.20.20.80">
    <property type="entry name" value="Glycosidases"/>
    <property type="match status" value="1"/>
</dbReference>
<dbReference type="InterPro" id="IPR040697">
    <property type="entry name" value="PulA_N1"/>
</dbReference>
<feature type="domain" description="Glycosyl hydrolase family 13 catalytic" evidence="3">
    <location>
        <begin position="253"/>
        <end position="626"/>
    </location>
</feature>
<dbReference type="GO" id="GO:0051060">
    <property type="term" value="F:pullulanase activity"/>
    <property type="evidence" value="ECO:0007669"/>
    <property type="project" value="UniProtKB-EC"/>
</dbReference>
<dbReference type="InterPro" id="IPR006047">
    <property type="entry name" value="GH13_cat_dom"/>
</dbReference>
<dbReference type="Proteomes" id="UP000004185">
    <property type="component" value="Unassembled WGS sequence"/>
</dbReference>
<dbReference type="SUPFAM" id="SSF81296">
    <property type="entry name" value="E set domains"/>
    <property type="match status" value="1"/>
</dbReference>
<dbReference type="CDD" id="cd02860">
    <property type="entry name" value="E_set_Pullulanase"/>
    <property type="match status" value="1"/>
</dbReference>
<keyword evidence="4" id="KW-0378">Hydrolase</keyword>
<evidence type="ECO:0000256" key="1">
    <source>
        <dbReference type="ARBA" id="ARBA00008061"/>
    </source>
</evidence>
<dbReference type="Pfam" id="PF00128">
    <property type="entry name" value="Alpha-amylase"/>
    <property type="match status" value="1"/>
</dbReference>
<protein>
    <submittedName>
        <fullName evidence="4">Pullulanase, type I</fullName>
        <ecNumber evidence="4">3.2.1.41</ecNumber>
    </submittedName>
</protein>
<dbReference type="Pfam" id="PF02922">
    <property type="entry name" value="CBM_48"/>
    <property type="match status" value="1"/>
</dbReference>
<feature type="region of interest" description="Disordered" evidence="2">
    <location>
        <begin position="1"/>
        <end position="21"/>
    </location>
</feature>
<dbReference type="InterPro" id="IPR011840">
    <property type="entry name" value="PulA_typeI"/>
</dbReference>
<sequence>MSQPEQSPKLKTITRRETDKERKRKNMAFRIFQAYLDDENIITIELEKSFDAYSIHFTLEDKHSSSPLTIKNINNQEERIIYTVSANEPIDLTQSYKVYDQDRNHTDLQYRHIVKKPIFDEIFDYADDDLGAQYSPQATDFKLWAPISEKVLLHLKDQVHHLKRLDKGVWHTRIEGDLEGASYSYLHKINGKWIEVHDPYALSSDVNSGNSYVIDLDKIKKPIKRAKTQLNPTEAVIYEMSVRDFSMQKEAGFSYPGKFASLSESPVVHGQKFGLDYLKELGISHVQLLPVYDFGSVDEKHPELVYNWGYDPVQYNVPDGSFASNPRDPYTRILELQAAITAYHNADISVIMDVVYNHVYDANSYAFEKIVPGYFFRLNDMGYRTNGTFCGNDVASEKAMVHRYIKQSVKQWVSLYGFDGFRFDLMGILDIQTMQQIADELKALYPNIYLYGEGWQMDTGLASERLAHQYNAAQLPDYGFFSDHFRDSLKQTIAQGRQIESKTPASQLENVLTANIGLKGVPHFTAPQQAINYVECHDNATVFDYFDIVNPAITLRDRLANSRLALHLVLLAQGVPFIHSGQEFFRTKNLIDNTYNMPDEINKLDWLRSLHYTEDIAFLKKLIAFRRAHPLLHLKTSTAIKQACQVNWLTDSLLEYKIQDSKESMTIVINFGNQEAAYENKNKQRLHLQYPAIDAQKPIAPLADNYSLAGKQLIVLKS</sequence>
<dbReference type="InterPro" id="IPR004193">
    <property type="entry name" value="Glyco_hydro_13_N"/>
</dbReference>
<dbReference type="AlphaFoldDB" id="F0FHE9"/>
<proteinExistence type="inferred from homology"/>
<comment type="similarity">
    <text evidence="1">Belongs to the glycosyl hydrolase 13 family.</text>
</comment>
<dbReference type="Gene3D" id="2.60.40.10">
    <property type="entry name" value="Immunoglobulins"/>
    <property type="match status" value="1"/>
</dbReference>
<dbReference type="InterPro" id="IPR017853">
    <property type="entry name" value="GH"/>
</dbReference>
<keyword evidence="4" id="KW-0326">Glycosidase</keyword>
<evidence type="ECO:0000256" key="2">
    <source>
        <dbReference type="SAM" id="MobiDB-lite"/>
    </source>
</evidence>
<evidence type="ECO:0000313" key="4">
    <source>
        <dbReference type="EMBL" id="EGC21623.1"/>
    </source>
</evidence>
<dbReference type="InterPro" id="IPR014756">
    <property type="entry name" value="Ig_E-set"/>
</dbReference>
<reference evidence="4 5" key="1">
    <citation type="submission" date="2011-01" db="EMBL/GenBank/DDBJ databases">
        <authorList>
            <person name="Muzny D."/>
            <person name="Qin X."/>
            <person name="Deng J."/>
            <person name="Jiang H."/>
            <person name="Liu Y."/>
            <person name="Qu J."/>
            <person name="Song X.-Z."/>
            <person name="Zhang L."/>
            <person name="Thornton R."/>
            <person name="Coyle M."/>
            <person name="Francisco L."/>
            <person name="Jackson L."/>
            <person name="Javaid M."/>
            <person name="Korchina V."/>
            <person name="Kovar C."/>
            <person name="Mata R."/>
            <person name="Mathew T."/>
            <person name="Ngo R."/>
            <person name="Nguyen L."/>
            <person name="Nguyen N."/>
            <person name="Okwuonu G."/>
            <person name="Ongeri F."/>
            <person name="Pham C."/>
            <person name="Simmons D."/>
            <person name="Wilczek-Boney K."/>
            <person name="Hale W."/>
            <person name="Jakkamsetti A."/>
            <person name="Pham P."/>
            <person name="Ruth R."/>
            <person name="San Lucas F."/>
            <person name="Warren J."/>
            <person name="Zhang J."/>
            <person name="Zhao Z."/>
            <person name="Zhou C."/>
            <person name="Zhu D."/>
            <person name="Lee S."/>
            <person name="Bess C."/>
            <person name="Blankenburg K."/>
            <person name="Forbes L."/>
            <person name="Fu Q."/>
            <person name="Gubbala S."/>
            <person name="Hirani K."/>
            <person name="Jayaseelan J.C."/>
            <person name="Lara F."/>
            <person name="Munidasa M."/>
            <person name="Palculict T."/>
            <person name="Patil S."/>
            <person name="Pu L.-L."/>
            <person name="Saada N."/>
            <person name="Tang L."/>
            <person name="Weissenberger G."/>
            <person name="Zhu Y."/>
            <person name="Hemphill L."/>
            <person name="Shang Y."/>
            <person name="Youmans B."/>
            <person name="Ayvaz T."/>
            <person name="Ross M."/>
            <person name="Santibanez J."/>
            <person name="Aqrawi P."/>
            <person name="Gross S."/>
            <person name="Joshi V."/>
            <person name="Fowler G."/>
            <person name="Nazareth L."/>
            <person name="Reid J."/>
            <person name="Worley K."/>
            <person name="Petrosino J."/>
            <person name="Highlander S."/>
            <person name="Gibbs R."/>
        </authorList>
    </citation>
    <scope>NUCLEOTIDE SEQUENCE [LARGE SCALE GENOMIC DNA]</scope>
    <source>
        <strain evidence="4 5">SK353</strain>
    </source>
</reference>
<comment type="caution">
    <text evidence="4">The sequence shown here is derived from an EMBL/GenBank/DDBJ whole genome shotgun (WGS) entry which is preliminary data.</text>
</comment>
<accession>F0FHE9</accession>
<dbReference type="Pfam" id="PF17999">
    <property type="entry name" value="PulA_N1"/>
    <property type="match status" value="1"/>
</dbReference>
<evidence type="ECO:0000313" key="5">
    <source>
        <dbReference type="Proteomes" id="UP000004185"/>
    </source>
</evidence>
<dbReference type="SMART" id="SM00642">
    <property type="entry name" value="Aamy"/>
    <property type="match status" value="1"/>
</dbReference>
<dbReference type="NCBIfam" id="TIGR02104">
    <property type="entry name" value="pulA_typeI"/>
    <property type="match status" value="1"/>
</dbReference>
<dbReference type="EC" id="3.2.1.41" evidence="4"/>
<dbReference type="PATRIC" id="fig|888815.3.peg.2096"/>
<dbReference type="SUPFAM" id="SSF51445">
    <property type="entry name" value="(Trans)glycosidases"/>
    <property type="match status" value="1"/>
</dbReference>
<dbReference type="CDD" id="cd11341">
    <property type="entry name" value="AmyAc_Pullulanase_LD-like"/>
    <property type="match status" value="1"/>
</dbReference>
<dbReference type="PANTHER" id="PTHR43002">
    <property type="entry name" value="GLYCOGEN DEBRANCHING ENZYME"/>
    <property type="match status" value="1"/>
</dbReference>
<dbReference type="Gene3D" id="2.60.40.2320">
    <property type="match status" value="1"/>
</dbReference>
<dbReference type="GO" id="GO:0005975">
    <property type="term" value="P:carbohydrate metabolic process"/>
    <property type="evidence" value="ECO:0007669"/>
    <property type="project" value="InterPro"/>
</dbReference>
<dbReference type="EMBL" id="AEWY01000013">
    <property type="protein sequence ID" value="EGC21623.1"/>
    <property type="molecule type" value="Genomic_DNA"/>
</dbReference>
<name>F0FHE9_STRSA</name>
<dbReference type="InterPro" id="IPR013783">
    <property type="entry name" value="Ig-like_fold"/>
</dbReference>
<gene>
    <name evidence="4" type="primary">pulA</name>
    <name evidence="4" type="ORF">HMPREF9388_2132</name>
</gene>